<evidence type="ECO:0000313" key="4">
    <source>
        <dbReference type="Proteomes" id="UP000008363"/>
    </source>
</evidence>
<feature type="region of interest" description="Disordered" evidence="2">
    <location>
        <begin position="165"/>
        <end position="195"/>
    </location>
</feature>
<dbReference type="STRING" id="1108045.GORHZ_060_00150"/>
<organism evidence="3 4">
    <name type="scientific">Gordonia rhizosphera NBRC 16068</name>
    <dbReference type="NCBI Taxonomy" id="1108045"/>
    <lineage>
        <taxon>Bacteria</taxon>
        <taxon>Bacillati</taxon>
        <taxon>Actinomycetota</taxon>
        <taxon>Actinomycetes</taxon>
        <taxon>Mycobacteriales</taxon>
        <taxon>Gordoniaceae</taxon>
        <taxon>Gordonia</taxon>
    </lineage>
</organism>
<dbReference type="Proteomes" id="UP000008363">
    <property type="component" value="Unassembled WGS sequence"/>
</dbReference>
<dbReference type="EMBL" id="BAHC01000060">
    <property type="protein sequence ID" value="GAB89383.1"/>
    <property type="molecule type" value="Genomic_DNA"/>
</dbReference>
<keyword evidence="4" id="KW-1185">Reference proteome</keyword>
<evidence type="ECO:0000313" key="3">
    <source>
        <dbReference type="EMBL" id="GAB89383.1"/>
    </source>
</evidence>
<reference evidence="3 4" key="1">
    <citation type="submission" date="2012-08" db="EMBL/GenBank/DDBJ databases">
        <title>Whole genome shotgun sequence of Gordonia rhizosphera NBRC 16068.</title>
        <authorList>
            <person name="Takarada H."/>
            <person name="Isaki S."/>
            <person name="Hosoyama A."/>
            <person name="Tsuchikane K."/>
            <person name="Katsumata H."/>
            <person name="Baba S."/>
            <person name="Ohji S."/>
            <person name="Yamazaki S."/>
            <person name="Fujita N."/>
        </authorList>
    </citation>
    <scope>NUCLEOTIDE SEQUENCE [LARGE SCALE GENOMIC DNA]</scope>
    <source>
        <strain evidence="3 4">NBRC 16068</strain>
    </source>
</reference>
<accession>K6V0K8</accession>
<dbReference type="Gene3D" id="1.10.287.2610">
    <property type="match status" value="1"/>
</dbReference>
<dbReference type="OrthoDB" id="3541690at2"/>
<comment type="caution">
    <text evidence="3">The sequence shown here is derived from an EMBL/GenBank/DDBJ whole genome shotgun (WGS) entry which is preliminary data.</text>
</comment>
<keyword evidence="1" id="KW-0175">Coiled coil</keyword>
<dbReference type="RefSeq" id="WP_006331411.1">
    <property type="nucleotide sequence ID" value="NZ_BAHC01000060.1"/>
</dbReference>
<protein>
    <submittedName>
        <fullName evidence="3">Uncharacterized protein</fullName>
    </submittedName>
</protein>
<dbReference type="eggNOG" id="ENOG5032S7P">
    <property type="taxonomic scope" value="Bacteria"/>
</dbReference>
<proteinExistence type="predicted"/>
<gene>
    <name evidence="3" type="ORF">GORHZ_060_00150</name>
</gene>
<evidence type="ECO:0000256" key="2">
    <source>
        <dbReference type="SAM" id="MobiDB-lite"/>
    </source>
</evidence>
<feature type="coiled-coil region" evidence="1">
    <location>
        <begin position="224"/>
        <end position="265"/>
    </location>
</feature>
<feature type="region of interest" description="Disordered" evidence="2">
    <location>
        <begin position="293"/>
        <end position="321"/>
    </location>
</feature>
<dbReference type="AlphaFoldDB" id="K6V0K8"/>
<name>K6V0K8_9ACTN</name>
<evidence type="ECO:0000256" key="1">
    <source>
        <dbReference type="SAM" id="Coils"/>
    </source>
</evidence>
<sequence>MDFERIADELYGLPPREFVRRRGEFAKKLRGDGERGLAQSVSQLRRPTLAAWAINQWARADPDGVDDLLTLGSELAGAQRRASAELLRTLSARRAELITRSVAAVAKVAGVHEATFSEAAAREVTQTLRAALADDRVADAVRRGRLAAAAEYSGFGPAAVFVVPEQSDDDSGSRSDSVSAGEVSETVGSPAVSAERAVSAEQIEVARSAVSTAEAVARDADTAVARRQHELDAAEERVAGLAERAESLRAELARCDDELRFARKVVEAAHEEHQRASQVVRDSRDRLDEARRLLDDLGGPTARADRRRAGSAALRQARPRR</sequence>